<dbReference type="GO" id="GO:0006633">
    <property type="term" value="P:fatty acid biosynthetic process"/>
    <property type="evidence" value="ECO:0007669"/>
    <property type="project" value="InterPro"/>
</dbReference>
<accession>A0A3B0UIB5</accession>
<dbReference type="CDD" id="cd05333">
    <property type="entry name" value="BKR_SDR_c"/>
    <property type="match status" value="1"/>
</dbReference>
<evidence type="ECO:0000256" key="3">
    <source>
        <dbReference type="ARBA" id="ARBA00023002"/>
    </source>
</evidence>
<dbReference type="InterPro" id="IPR057326">
    <property type="entry name" value="KR_dom"/>
</dbReference>
<dbReference type="Pfam" id="PF13561">
    <property type="entry name" value="adh_short_C2"/>
    <property type="match status" value="1"/>
</dbReference>
<dbReference type="GO" id="GO:0004316">
    <property type="term" value="F:3-oxoacyl-[acyl-carrier-protein] reductase (NADPH) activity"/>
    <property type="evidence" value="ECO:0007669"/>
    <property type="project" value="UniProtKB-EC"/>
</dbReference>
<proteinExistence type="inferred from homology"/>
<organism evidence="5">
    <name type="scientific">hydrothermal vent metagenome</name>
    <dbReference type="NCBI Taxonomy" id="652676"/>
    <lineage>
        <taxon>unclassified sequences</taxon>
        <taxon>metagenomes</taxon>
        <taxon>ecological metagenomes</taxon>
    </lineage>
</organism>
<protein>
    <submittedName>
        <fullName evidence="5">3-oxoacyl-[acyl-carrier protein] reductase</fullName>
        <ecNumber evidence="5">1.1.1.100</ecNumber>
    </submittedName>
</protein>
<dbReference type="PANTHER" id="PTHR42879:SF2">
    <property type="entry name" value="3-OXOACYL-[ACYL-CARRIER-PROTEIN] REDUCTASE FABG"/>
    <property type="match status" value="1"/>
</dbReference>
<evidence type="ECO:0000256" key="2">
    <source>
        <dbReference type="ARBA" id="ARBA00022857"/>
    </source>
</evidence>
<dbReference type="PROSITE" id="PS00061">
    <property type="entry name" value="ADH_SHORT"/>
    <property type="match status" value="1"/>
</dbReference>
<keyword evidence="3 5" id="KW-0560">Oxidoreductase</keyword>
<dbReference type="InterPro" id="IPR020904">
    <property type="entry name" value="Sc_DH/Rdtase_CS"/>
</dbReference>
<dbReference type="SUPFAM" id="SSF51735">
    <property type="entry name" value="NAD(P)-binding Rossmann-fold domains"/>
    <property type="match status" value="1"/>
</dbReference>
<dbReference type="GO" id="GO:0051287">
    <property type="term" value="F:NAD binding"/>
    <property type="evidence" value="ECO:0007669"/>
    <property type="project" value="InterPro"/>
</dbReference>
<name>A0A3B0UIB5_9ZZZZ</name>
<dbReference type="InterPro" id="IPR002347">
    <property type="entry name" value="SDR_fam"/>
</dbReference>
<dbReference type="NCBIfam" id="NF009466">
    <property type="entry name" value="PRK12826.1-2"/>
    <property type="match status" value="1"/>
</dbReference>
<dbReference type="SMART" id="SM00822">
    <property type="entry name" value="PKS_KR"/>
    <property type="match status" value="1"/>
</dbReference>
<dbReference type="FunFam" id="3.40.50.720:FF:000115">
    <property type="entry name" value="3-oxoacyl-[acyl-carrier-protein] reductase FabG"/>
    <property type="match status" value="1"/>
</dbReference>
<reference evidence="5" key="1">
    <citation type="submission" date="2018-06" db="EMBL/GenBank/DDBJ databases">
        <authorList>
            <person name="Zhirakovskaya E."/>
        </authorList>
    </citation>
    <scope>NUCLEOTIDE SEQUENCE</scope>
</reference>
<keyword evidence="2" id="KW-0521">NADP</keyword>
<evidence type="ECO:0000259" key="4">
    <source>
        <dbReference type="SMART" id="SM00822"/>
    </source>
</evidence>
<dbReference type="PANTHER" id="PTHR42879">
    <property type="entry name" value="3-OXOACYL-(ACYL-CARRIER-PROTEIN) REDUCTASE"/>
    <property type="match status" value="1"/>
</dbReference>
<dbReference type="PRINTS" id="PR00081">
    <property type="entry name" value="GDHRDH"/>
</dbReference>
<dbReference type="AlphaFoldDB" id="A0A3B0UIB5"/>
<dbReference type="InterPro" id="IPR036291">
    <property type="entry name" value="NAD(P)-bd_dom_sf"/>
</dbReference>
<feature type="domain" description="Ketoreductase" evidence="4">
    <location>
        <begin position="6"/>
        <end position="185"/>
    </location>
</feature>
<dbReference type="NCBIfam" id="TIGR01830">
    <property type="entry name" value="3oxo_ACP_reduc"/>
    <property type="match status" value="1"/>
</dbReference>
<dbReference type="NCBIfam" id="NF005559">
    <property type="entry name" value="PRK07231.1"/>
    <property type="match status" value="1"/>
</dbReference>
<dbReference type="EMBL" id="UOEN01000520">
    <property type="protein sequence ID" value="VAW20044.1"/>
    <property type="molecule type" value="Genomic_DNA"/>
</dbReference>
<dbReference type="EC" id="1.1.1.100" evidence="5"/>
<evidence type="ECO:0000313" key="5">
    <source>
        <dbReference type="EMBL" id="VAW20044.1"/>
    </source>
</evidence>
<gene>
    <name evidence="5" type="ORF">MNBD_BACTEROID05-447</name>
</gene>
<dbReference type="Gene3D" id="3.40.50.720">
    <property type="entry name" value="NAD(P)-binding Rossmann-like Domain"/>
    <property type="match status" value="1"/>
</dbReference>
<dbReference type="InterPro" id="IPR050259">
    <property type="entry name" value="SDR"/>
</dbReference>
<comment type="similarity">
    <text evidence="1">Belongs to the short-chain dehydrogenases/reductases (SDR) family.</text>
</comment>
<sequence>MRFSEKVVLVTGSTQGIGKEIAVSFAKEGAVVVILGRNEDLARQNKEELIDQGLKAEYFACDVTNQKNVQEIVNKVLDKYKTIDILINNAGITKDNLLLRMSESDWDEVMNVNLKGLFNCTKVVTKVMLKARKGRIVNVSSVIGIIGNVGQANYAASKAGIIGFTKSISQEIASRSITVNAVAPGFIETSMTNQLSEKAKEEIIKKIPLGKIGTAKNVADACLFLSSDEASYITGQTIIIDGGYAT</sequence>
<evidence type="ECO:0000256" key="1">
    <source>
        <dbReference type="ARBA" id="ARBA00006484"/>
    </source>
</evidence>
<dbReference type="PRINTS" id="PR00080">
    <property type="entry name" value="SDRFAMILY"/>
</dbReference>
<dbReference type="InterPro" id="IPR011284">
    <property type="entry name" value="3oxo_ACP_reduc"/>
</dbReference>